<dbReference type="RefSeq" id="WP_342829188.1">
    <property type="nucleotide sequence ID" value="NZ_JBANDC010000005.1"/>
</dbReference>
<dbReference type="PROSITE" id="PS51257">
    <property type="entry name" value="PROKAR_LIPOPROTEIN"/>
    <property type="match status" value="1"/>
</dbReference>
<accession>A0ABU9PUH2</accession>
<feature type="region of interest" description="Disordered" evidence="1">
    <location>
        <begin position="23"/>
        <end position="56"/>
    </location>
</feature>
<gene>
    <name evidence="3" type="ORF">V8G57_09655</name>
</gene>
<organism evidence="3 4">
    <name type="scientific">Collimonas rhizosphaerae</name>
    <dbReference type="NCBI Taxonomy" id="3126357"/>
    <lineage>
        <taxon>Bacteria</taxon>
        <taxon>Pseudomonadati</taxon>
        <taxon>Pseudomonadota</taxon>
        <taxon>Betaproteobacteria</taxon>
        <taxon>Burkholderiales</taxon>
        <taxon>Oxalobacteraceae</taxon>
        <taxon>Collimonas</taxon>
    </lineage>
</organism>
<protein>
    <recommendedName>
        <fullName evidence="5">Lipoprotein</fullName>
    </recommendedName>
</protein>
<evidence type="ECO:0000256" key="1">
    <source>
        <dbReference type="SAM" id="MobiDB-lite"/>
    </source>
</evidence>
<comment type="caution">
    <text evidence="3">The sequence shown here is derived from an EMBL/GenBank/DDBJ whole genome shotgun (WGS) entry which is preliminary data.</text>
</comment>
<feature type="chain" id="PRO_5046709965" description="Lipoprotein" evidence="2">
    <location>
        <begin position="20"/>
        <end position="301"/>
    </location>
</feature>
<name>A0ABU9PUH2_9BURK</name>
<feature type="signal peptide" evidence="2">
    <location>
        <begin position="1"/>
        <end position="19"/>
    </location>
</feature>
<evidence type="ECO:0000256" key="2">
    <source>
        <dbReference type="SAM" id="SignalP"/>
    </source>
</evidence>
<feature type="compositionally biased region" description="Polar residues" evidence="1">
    <location>
        <begin position="24"/>
        <end position="55"/>
    </location>
</feature>
<sequence>MRALFLLVVVFAVSGCVSIPLPSAGQSDETPTNSAVPSKGQNKAGSAQEGKNSADNYGYHPLDPLPIDLRIPKSKILDALPDETIRIAVGTVSAEGAITFGPAKFGVSGSNYVVILDYIKFGTDSFGVAVSSDSKGVRTAKVLPDSEVLKADVVVPVYIGVGLRLTANILVKNVSADLNLGSLFALGVAAKAGQVSGTLVIQTLGVSGPEISGLIPMPGEISESTIQNAILALASIKAKIYDPKTLITPRVVGVFNNLGGGDTTINGVISTLLQRPLPFPRSLKIVEKETTKLAVNKTAKR</sequence>
<keyword evidence="2" id="KW-0732">Signal</keyword>
<evidence type="ECO:0000313" key="4">
    <source>
        <dbReference type="Proteomes" id="UP001495910"/>
    </source>
</evidence>
<evidence type="ECO:0008006" key="5">
    <source>
        <dbReference type="Google" id="ProtNLM"/>
    </source>
</evidence>
<keyword evidence="4" id="KW-1185">Reference proteome</keyword>
<dbReference type="Proteomes" id="UP001495910">
    <property type="component" value="Unassembled WGS sequence"/>
</dbReference>
<dbReference type="EMBL" id="JBANDC010000005">
    <property type="protein sequence ID" value="MEM4987649.1"/>
    <property type="molecule type" value="Genomic_DNA"/>
</dbReference>
<reference evidence="3 4" key="1">
    <citation type="submission" date="2024-02" db="EMBL/GenBank/DDBJ databases">
        <title>Draft genome sequence of Collimonas sp. strain H4R21, an effective mineral-weathering bacterial strain isolated from the beech rhizosphere.</title>
        <authorList>
            <person name="Morin E."/>
            <person name="Uroz S."/>
            <person name="Leveau J.H.J."/>
            <person name="Kumar R."/>
            <person name="Rey M.W."/>
            <person name="Pham J."/>
        </authorList>
    </citation>
    <scope>NUCLEOTIDE SEQUENCE [LARGE SCALE GENOMIC DNA]</scope>
    <source>
        <strain evidence="3 4">H4R21</strain>
    </source>
</reference>
<evidence type="ECO:0000313" key="3">
    <source>
        <dbReference type="EMBL" id="MEM4987649.1"/>
    </source>
</evidence>
<proteinExistence type="predicted"/>